<dbReference type="SMART" id="SM00418">
    <property type="entry name" value="HTH_ARSR"/>
    <property type="match status" value="1"/>
</dbReference>
<gene>
    <name evidence="2" type="ORF">BJY26_000362</name>
</gene>
<feature type="domain" description="HTH arsR-type" evidence="1">
    <location>
        <begin position="14"/>
        <end position="104"/>
    </location>
</feature>
<dbReference type="EMBL" id="JACBZP010000001">
    <property type="protein sequence ID" value="NYI66056.1"/>
    <property type="molecule type" value="Genomic_DNA"/>
</dbReference>
<dbReference type="InterPro" id="IPR036388">
    <property type="entry name" value="WH-like_DNA-bd_sf"/>
</dbReference>
<dbReference type="Proteomes" id="UP000539111">
    <property type="component" value="Unassembled WGS sequence"/>
</dbReference>
<proteinExistence type="predicted"/>
<dbReference type="GO" id="GO:0003700">
    <property type="term" value="F:DNA-binding transcription factor activity"/>
    <property type="evidence" value="ECO:0007669"/>
    <property type="project" value="InterPro"/>
</dbReference>
<dbReference type="InterPro" id="IPR036390">
    <property type="entry name" value="WH_DNA-bd_sf"/>
</dbReference>
<sequence length="243" mass="25901">MAPQRTDTPTGRTRTHAALGSERRLTLLDLLRESGEAMDAATLAKATDLHVTTVRFHLDALTDAGLIEATRERAARRGRPRLLFSATSKTEDDDSAGYARLAKVLASHWGDDAPSPAARAENAGRDWAAAQHLTPSGDSDLRTAAERVSTTFNELGFEAEAEDHGSEQRIILHHCPFAAVAREHPEVACAVHLGLLRGVLDSLDAPPSETSLVPFVAPNLCIAHVRAGNPSAAPATRPTSGED</sequence>
<evidence type="ECO:0000313" key="3">
    <source>
        <dbReference type="Proteomes" id="UP000539111"/>
    </source>
</evidence>
<dbReference type="SUPFAM" id="SSF46785">
    <property type="entry name" value="Winged helix' DNA-binding domain"/>
    <property type="match status" value="1"/>
</dbReference>
<dbReference type="RefSeq" id="WP_218852213.1">
    <property type="nucleotide sequence ID" value="NZ_JACBZP010000001.1"/>
</dbReference>
<name>A0A7Z0CZ77_9MICO</name>
<dbReference type="AlphaFoldDB" id="A0A7Z0CZ77"/>
<accession>A0A7Z0CZ77</accession>
<protein>
    <submittedName>
        <fullName evidence="2">Putative ArsR family transcriptional regulator</fullName>
    </submittedName>
</protein>
<reference evidence="2 3" key="1">
    <citation type="submission" date="2020-07" db="EMBL/GenBank/DDBJ databases">
        <title>Sequencing the genomes of 1000 actinobacteria strains.</title>
        <authorList>
            <person name="Klenk H.-P."/>
        </authorList>
    </citation>
    <scope>NUCLEOTIDE SEQUENCE [LARGE SCALE GENOMIC DNA]</scope>
    <source>
        <strain evidence="2 3">DSM 26341</strain>
    </source>
</reference>
<dbReference type="Gene3D" id="1.10.10.10">
    <property type="entry name" value="Winged helix-like DNA-binding domain superfamily/Winged helix DNA-binding domain"/>
    <property type="match status" value="1"/>
</dbReference>
<evidence type="ECO:0000259" key="1">
    <source>
        <dbReference type="SMART" id="SM00418"/>
    </source>
</evidence>
<keyword evidence="3" id="KW-1185">Reference proteome</keyword>
<dbReference type="Pfam" id="PF12840">
    <property type="entry name" value="HTH_20"/>
    <property type="match status" value="1"/>
</dbReference>
<organism evidence="2 3">
    <name type="scientific">Spelaeicoccus albus</name>
    <dbReference type="NCBI Taxonomy" id="1280376"/>
    <lineage>
        <taxon>Bacteria</taxon>
        <taxon>Bacillati</taxon>
        <taxon>Actinomycetota</taxon>
        <taxon>Actinomycetes</taxon>
        <taxon>Micrococcales</taxon>
        <taxon>Brevibacteriaceae</taxon>
        <taxon>Spelaeicoccus</taxon>
    </lineage>
</organism>
<dbReference type="InterPro" id="IPR001845">
    <property type="entry name" value="HTH_ArsR_DNA-bd_dom"/>
</dbReference>
<comment type="caution">
    <text evidence="2">The sequence shown here is derived from an EMBL/GenBank/DDBJ whole genome shotgun (WGS) entry which is preliminary data.</text>
</comment>
<evidence type="ECO:0000313" key="2">
    <source>
        <dbReference type="EMBL" id="NYI66056.1"/>
    </source>
</evidence>